<accession>J3LQK2</accession>
<protein>
    <submittedName>
        <fullName evidence="2">Uncharacterized protein</fullName>
    </submittedName>
</protein>
<dbReference type="Gramene" id="OB03G33280.1">
    <property type="protein sequence ID" value="OB03G33280.1"/>
    <property type="gene ID" value="OB03G33280"/>
</dbReference>
<proteinExistence type="predicted"/>
<keyword evidence="3" id="KW-1185">Reference proteome</keyword>
<keyword evidence="1" id="KW-0732">Signal</keyword>
<evidence type="ECO:0000313" key="2">
    <source>
        <dbReference type="EnsemblPlants" id="OB03G33280.1"/>
    </source>
</evidence>
<dbReference type="Proteomes" id="UP000006038">
    <property type="component" value="Chromosome 3"/>
</dbReference>
<dbReference type="HOGENOM" id="CLU_2216682_0_0_1"/>
<evidence type="ECO:0000313" key="3">
    <source>
        <dbReference type="Proteomes" id="UP000006038"/>
    </source>
</evidence>
<reference evidence="2" key="2">
    <citation type="submission" date="2013-04" db="UniProtKB">
        <authorList>
            <consortium name="EnsemblPlants"/>
        </authorList>
    </citation>
    <scope>IDENTIFICATION</scope>
</reference>
<organism evidence="2">
    <name type="scientific">Oryza brachyantha</name>
    <name type="common">malo sina</name>
    <dbReference type="NCBI Taxonomy" id="4533"/>
    <lineage>
        <taxon>Eukaryota</taxon>
        <taxon>Viridiplantae</taxon>
        <taxon>Streptophyta</taxon>
        <taxon>Embryophyta</taxon>
        <taxon>Tracheophyta</taxon>
        <taxon>Spermatophyta</taxon>
        <taxon>Magnoliopsida</taxon>
        <taxon>Liliopsida</taxon>
        <taxon>Poales</taxon>
        <taxon>Poaceae</taxon>
        <taxon>BOP clade</taxon>
        <taxon>Oryzoideae</taxon>
        <taxon>Oryzeae</taxon>
        <taxon>Oryzinae</taxon>
        <taxon>Oryza</taxon>
    </lineage>
</organism>
<name>J3LQK2_ORYBR</name>
<feature type="signal peptide" evidence="1">
    <location>
        <begin position="1"/>
        <end position="18"/>
    </location>
</feature>
<sequence>ELNKLLSIISSTLLSVLSSRFVFLIHSTFGSNSVSNGNLLLFSCKCRHKLQLQHTIGMVRQIIVTDVHEQFRLRQLMKRCPGTTFVKLKKHLPQVAGNKNTLTGKIN</sequence>
<reference evidence="2" key="1">
    <citation type="journal article" date="2013" name="Nat. Commun.">
        <title>Whole-genome sequencing of Oryza brachyantha reveals mechanisms underlying Oryza genome evolution.</title>
        <authorList>
            <person name="Chen J."/>
            <person name="Huang Q."/>
            <person name="Gao D."/>
            <person name="Wang J."/>
            <person name="Lang Y."/>
            <person name="Liu T."/>
            <person name="Li B."/>
            <person name="Bai Z."/>
            <person name="Luis Goicoechea J."/>
            <person name="Liang C."/>
            <person name="Chen C."/>
            <person name="Zhang W."/>
            <person name="Sun S."/>
            <person name="Liao Y."/>
            <person name="Zhang X."/>
            <person name="Yang L."/>
            <person name="Song C."/>
            <person name="Wang M."/>
            <person name="Shi J."/>
            <person name="Liu G."/>
            <person name="Liu J."/>
            <person name="Zhou H."/>
            <person name="Zhou W."/>
            <person name="Yu Q."/>
            <person name="An N."/>
            <person name="Chen Y."/>
            <person name="Cai Q."/>
            <person name="Wang B."/>
            <person name="Liu B."/>
            <person name="Min J."/>
            <person name="Huang Y."/>
            <person name="Wu H."/>
            <person name="Li Z."/>
            <person name="Zhang Y."/>
            <person name="Yin Y."/>
            <person name="Song W."/>
            <person name="Jiang J."/>
            <person name="Jackson S.A."/>
            <person name="Wing R.A."/>
            <person name="Wang J."/>
            <person name="Chen M."/>
        </authorList>
    </citation>
    <scope>NUCLEOTIDE SEQUENCE [LARGE SCALE GENOMIC DNA]</scope>
    <source>
        <strain evidence="2">cv. IRGC 101232</strain>
    </source>
</reference>
<dbReference type="AlphaFoldDB" id="J3LQK2"/>
<feature type="chain" id="PRO_5003773793" evidence="1">
    <location>
        <begin position="19"/>
        <end position="107"/>
    </location>
</feature>
<evidence type="ECO:0000256" key="1">
    <source>
        <dbReference type="SAM" id="SignalP"/>
    </source>
</evidence>
<dbReference type="EnsemblPlants" id="OB03G33280.1">
    <property type="protein sequence ID" value="OB03G33280.1"/>
    <property type="gene ID" value="OB03G33280"/>
</dbReference>